<dbReference type="InterPro" id="IPR002666">
    <property type="entry name" value="Folate_carrier"/>
</dbReference>
<dbReference type="InParanoid" id="F6XGX2"/>
<reference evidence="3" key="2">
    <citation type="journal article" date="2008" name="Genome Biol.">
        <title>Improved genome assembly and evidence-based global gene model set for the chordate Ciona intestinalis: new insight into intron and operon populations.</title>
        <authorList>
            <person name="Satou Y."/>
            <person name="Mineta K."/>
            <person name="Ogasawara M."/>
            <person name="Sasakura Y."/>
            <person name="Shoguchi E."/>
            <person name="Ueno K."/>
            <person name="Yamada L."/>
            <person name="Matsumoto J."/>
            <person name="Wasserscheid J."/>
            <person name="Dewar K."/>
            <person name="Wiley G.B."/>
            <person name="Macmil S.L."/>
            <person name="Roe B.A."/>
            <person name="Zeller R.W."/>
            <person name="Hastings K.E."/>
            <person name="Lemaire P."/>
            <person name="Lindquist E."/>
            <person name="Endo T."/>
            <person name="Hotta K."/>
            <person name="Inaba K."/>
        </authorList>
    </citation>
    <scope>NUCLEOTIDE SEQUENCE [LARGE SCALE GENOMIC DNA]</scope>
    <source>
        <strain evidence="3">wild type</strain>
    </source>
</reference>
<dbReference type="GeneTree" id="ENSGT00950000183022"/>
<proteinExistence type="inferred from homology"/>
<comment type="similarity">
    <text evidence="1">Belongs to the reduced folate carrier (RFC) transporter (TC 2.A.48) family.</text>
</comment>
<evidence type="ECO:0000256" key="1">
    <source>
        <dbReference type="ARBA" id="ARBA00005773"/>
    </source>
</evidence>
<dbReference type="PANTHER" id="PTHR10686:SF18">
    <property type="entry name" value="IP11787P-RELATED"/>
    <property type="match status" value="1"/>
</dbReference>
<dbReference type="PANTHER" id="PTHR10686">
    <property type="entry name" value="FOLATE TRANSPORTER"/>
    <property type="match status" value="1"/>
</dbReference>
<dbReference type="GO" id="GO:0016020">
    <property type="term" value="C:membrane"/>
    <property type="evidence" value="ECO:0007669"/>
    <property type="project" value="InterPro"/>
</dbReference>
<evidence type="ECO:0000313" key="3">
    <source>
        <dbReference type="Ensembl" id="ENSCINP00000019956.3"/>
    </source>
</evidence>
<dbReference type="EMBL" id="EAAA01000267">
    <property type="status" value="NOT_ANNOTATED_CDS"/>
    <property type="molecule type" value="Genomic_DNA"/>
</dbReference>
<accession>F6XGX2</accession>
<dbReference type="HOGENOM" id="CLU_2003087_0_0_1"/>
<dbReference type="EMBL" id="EAAA01000269">
    <property type="status" value="NOT_ANNOTATED_CDS"/>
    <property type="molecule type" value="Genomic_DNA"/>
</dbReference>
<dbReference type="AlphaFoldDB" id="F6XGX2"/>
<dbReference type="Ensembl" id="ENSCINT00000019956.3">
    <property type="protein sequence ID" value="ENSCINP00000019956.3"/>
    <property type="gene ID" value="ENSCING00000009836.3"/>
</dbReference>
<evidence type="ECO:0000256" key="2">
    <source>
        <dbReference type="SAM" id="Phobius"/>
    </source>
</evidence>
<keyword evidence="4" id="KW-1185">Reference proteome</keyword>
<organism evidence="3 4">
    <name type="scientific">Ciona intestinalis</name>
    <name type="common">Transparent sea squirt</name>
    <name type="synonym">Ascidia intestinalis</name>
    <dbReference type="NCBI Taxonomy" id="7719"/>
    <lineage>
        <taxon>Eukaryota</taxon>
        <taxon>Metazoa</taxon>
        <taxon>Chordata</taxon>
        <taxon>Tunicata</taxon>
        <taxon>Ascidiacea</taxon>
        <taxon>Phlebobranchia</taxon>
        <taxon>Cionidae</taxon>
        <taxon>Ciona</taxon>
    </lineage>
</organism>
<feature type="transmembrane region" description="Helical" evidence="2">
    <location>
        <begin position="6"/>
        <end position="30"/>
    </location>
</feature>
<dbReference type="OMA" id="LLIMMSQ"/>
<dbReference type="Proteomes" id="UP000008144">
    <property type="component" value="Chromosome 1"/>
</dbReference>
<keyword evidence="2" id="KW-0472">Membrane</keyword>
<feature type="transmembrane region" description="Helical" evidence="2">
    <location>
        <begin position="77"/>
        <end position="100"/>
    </location>
</feature>
<keyword evidence="2" id="KW-0812">Transmembrane</keyword>
<dbReference type="EMBL" id="EAAA01000268">
    <property type="status" value="NOT_ANNOTATED_CDS"/>
    <property type="molecule type" value="Genomic_DNA"/>
</dbReference>
<reference evidence="3" key="4">
    <citation type="submission" date="2025-09" db="UniProtKB">
        <authorList>
            <consortium name="Ensembl"/>
        </authorList>
    </citation>
    <scope>IDENTIFICATION</scope>
</reference>
<sequence>MYWTTDIWLCYAAFVGFIVLYNFVITITQFQLAVGLNTQRFALVFGVNTFTAVLLNTVLTVILIDKAGFGLDVNTQFIIYSGYFAIIAVIFLLHGVYFLCKNSFSSSSSFKSTSIIIDVQSVYG</sequence>
<protein>
    <submittedName>
        <fullName evidence="3">Uncharacterized protein</fullName>
    </submittedName>
</protein>
<dbReference type="Pfam" id="PF01770">
    <property type="entry name" value="Folate_carrier"/>
    <property type="match status" value="1"/>
</dbReference>
<name>F6XGX2_CIOIN</name>
<evidence type="ECO:0000313" key="4">
    <source>
        <dbReference type="Proteomes" id="UP000008144"/>
    </source>
</evidence>
<reference evidence="4" key="1">
    <citation type="journal article" date="2002" name="Science">
        <title>The draft genome of Ciona intestinalis: insights into chordate and vertebrate origins.</title>
        <authorList>
            <person name="Dehal P."/>
            <person name="Satou Y."/>
            <person name="Campbell R.K."/>
            <person name="Chapman J."/>
            <person name="Degnan B."/>
            <person name="De Tomaso A."/>
            <person name="Davidson B."/>
            <person name="Di Gregorio A."/>
            <person name="Gelpke M."/>
            <person name="Goodstein D.M."/>
            <person name="Harafuji N."/>
            <person name="Hastings K.E."/>
            <person name="Ho I."/>
            <person name="Hotta K."/>
            <person name="Huang W."/>
            <person name="Kawashima T."/>
            <person name="Lemaire P."/>
            <person name="Martinez D."/>
            <person name="Meinertzhagen I.A."/>
            <person name="Necula S."/>
            <person name="Nonaka M."/>
            <person name="Putnam N."/>
            <person name="Rash S."/>
            <person name="Saiga H."/>
            <person name="Satake M."/>
            <person name="Terry A."/>
            <person name="Yamada L."/>
            <person name="Wang H.G."/>
            <person name="Awazu S."/>
            <person name="Azumi K."/>
            <person name="Boore J."/>
            <person name="Branno M."/>
            <person name="Chin-Bow S."/>
            <person name="DeSantis R."/>
            <person name="Doyle S."/>
            <person name="Francino P."/>
            <person name="Keys D.N."/>
            <person name="Haga S."/>
            <person name="Hayashi H."/>
            <person name="Hino K."/>
            <person name="Imai K.S."/>
            <person name="Inaba K."/>
            <person name="Kano S."/>
            <person name="Kobayashi K."/>
            <person name="Kobayashi M."/>
            <person name="Lee B.I."/>
            <person name="Makabe K.W."/>
            <person name="Manohar C."/>
            <person name="Matassi G."/>
            <person name="Medina M."/>
            <person name="Mochizuki Y."/>
            <person name="Mount S."/>
            <person name="Morishita T."/>
            <person name="Miura S."/>
            <person name="Nakayama A."/>
            <person name="Nishizaka S."/>
            <person name="Nomoto H."/>
            <person name="Ohta F."/>
            <person name="Oishi K."/>
            <person name="Rigoutsos I."/>
            <person name="Sano M."/>
            <person name="Sasaki A."/>
            <person name="Sasakura Y."/>
            <person name="Shoguchi E."/>
            <person name="Shin-i T."/>
            <person name="Spagnuolo A."/>
            <person name="Stainier D."/>
            <person name="Suzuki M.M."/>
            <person name="Tassy O."/>
            <person name="Takatori N."/>
            <person name="Tokuoka M."/>
            <person name="Yagi K."/>
            <person name="Yoshizaki F."/>
            <person name="Wada S."/>
            <person name="Zhang C."/>
            <person name="Hyatt P.D."/>
            <person name="Larimer F."/>
            <person name="Detter C."/>
            <person name="Doggett N."/>
            <person name="Glavina T."/>
            <person name="Hawkins T."/>
            <person name="Richardson P."/>
            <person name="Lucas S."/>
            <person name="Kohara Y."/>
            <person name="Levine M."/>
            <person name="Satoh N."/>
            <person name="Rokhsar D.S."/>
        </authorList>
    </citation>
    <scope>NUCLEOTIDE SEQUENCE [LARGE SCALE GENOMIC DNA]</scope>
</reference>
<feature type="transmembrane region" description="Helical" evidence="2">
    <location>
        <begin position="42"/>
        <end position="65"/>
    </location>
</feature>
<keyword evidence="2" id="KW-1133">Transmembrane helix</keyword>
<dbReference type="GO" id="GO:0090482">
    <property type="term" value="F:vitamin transmembrane transporter activity"/>
    <property type="evidence" value="ECO:0007669"/>
    <property type="project" value="InterPro"/>
</dbReference>
<reference evidence="3" key="3">
    <citation type="submission" date="2025-08" db="UniProtKB">
        <authorList>
            <consortium name="Ensembl"/>
        </authorList>
    </citation>
    <scope>IDENTIFICATION</scope>
</reference>